<dbReference type="GO" id="GO:0008926">
    <property type="term" value="F:mannitol-1-phosphate 5-dehydrogenase activity"/>
    <property type="evidence" value="ECO:0007669"/>
    <property type="project" value="TreeGrafter"/>
</dbReference>
<feature type="domain" description="Mannitol dehydrogenase N-terminal" evidence="3">
    <location>
        <begin position="9"/>
        <end position="244"/>
    </location>
</feature>
<evidence type="ECO:0000256" key="2">
    <source>
        <dbReference type="ARBA" id="ARBA00023027"/>
    </source>
</evidence>
<evidence type="ECO:0000259" key="3">
    <source>
        <dbReference type="Pfam" id="PF01232"/>
    </source>
</evidence>
<proteinExistence type="predicted"/>
<name>A0A5C1QS73_9SPIO</name>
<dbReference type="SUPFAM" id="SSF48179">
    <property type="entry name" value="6-phosphogluconate dehydrogenase C-terminal domain-like"/>
    <property type="match status" value="1"/>
</dbReference>
<evidence type="ECO:0000256" key="1">
    <source>
        <dbReference type="ARBA" id="ARBA00023002"/>
    </source>
</evidence>
<dbReference type="Gene3D" id="3.40.50.720">
    <property type="entry name" value="NAD(P)-binding Rossmann-like Domain"/>
    <property type="match status" value="1"/>
</dbReference>
<dbReference type="GO" id="GO:0019592">
    <property type="term" value="P:mannitol catabolic process"/>
    <property type="evidence" value="ECO:0007669"/>
    <property type="project" value="TreeGrafter"/>
</dbReference>
<dbReference type="GO" id="GO:0005829">
    <property type="term" value="C:cytosol"/>
    <property type="evidence" value="ECO:0007669"/>
    <property type="project" value="TreeGrafter"/>
</dbReference>
<dbReference type="Proteomes" id="UP000324209">
    <property type="component" value="Chromosome"/>
</dbReference>
<dbReference type="GO" id="GO:0019698">
    <property type="term" value="P:D-galacturonate catabolic process"/>
    <property type="evidence" value="ECO:0007669"/>
    <property type="project" value="TreeGrafter"/>
</dbReference>
<dbReference type="AlphaFoldDB" id="A0A5C1QS73"/>
<dbReference type="InterPro" id="IPR036291">
    <property type="entry name" value="NAD(P)-bd_dom_sf"/>
</dbReference>
<dbReference type="SUPFAM" id="SSF51735">
    <property type="entry name" value="NAD(P)-binding Rossmann-fold domains"/>
    <property type="match status" value="1"/>
</dbReference>
<dbReference type="InterPro" id="IPR008927">
    <property type="entry name" value="6-PGluconate_DH-like_C_sf"/>
</dbReference>
<evidence type="ECO:0000313" key="6">
    <source>
        <dbReference type="Proteomes" id="UP000324209"/>
    </source>
</evidence>
<keyword evidence="6" id="KW-1185">Reference proteome</keyword>
<dbReference type="InterPro" id="IPR013118">
    <property type="entry name" value="Mannitol_DH_C"/>
</dbReference>
<dbReference type="Pfam" id="PF01232">
    <property type="entry name" value="Mannitol_dh"/>
    <property type="match status" value="1"/>
</dbReference>
<dbReference type="InterPro" id="IPR013328">
    <property type="entry name" value="6PGD_dom2"/>
</dbReference>
<feature type="domain" description="Mannitol dehydrogenase C-terminal" evidence="4">
    <location>
        <begin position="266"/>
        <end position="462"/>
    </location>
</feature>
<dbReference type="PANTHER" id="PTHR30524">
    <property type="entry name" value="MANNITOL-1-PHOSPHATE 5-DEHYDROGENASE"/>
    <property type="match status" value="1"/>
</dbReference>
<dbReference type="Gene3D" id="1.10.1040.10">
    <property type="entry name" value="N-(1-d-carboxylethyl)-l-norvaline Dehydrogenase, domain 2"/>
    <property type="match status" value="1"/>
</dbReference>
<dbReference type="InterPro" id="IPR013131">
    <property type="entry name" value="Mannitol_DH_N"/>
</dbReference>
<dbReference type="KEGG" id="ock:EXM22_01735"/>
<gene>
    <name evidence="5" type="ORF">EXM22_01735</name>
</gene>
<dbReference type="NCBIfam" id="NF002969">
    <property type="entry name" value="PRK03643.1"/>
    <property type="match status" value="1"/>
</dbReference>
<evidence type="ECO:0000313" key="5">
    <source>
        <dbReference type="EMBL" id="QEN09830.1"/>
    </source>
</evidence>
<reference evidence="5 6" key="1">
    <citation type="submission" date="2019-02" db="EMBL/GenBank/DDBJ databases">
        <title>Complete Genome Sequence and Methylome Analysis of free living Spirochaetas.</title>
        <authorList>
            <person name="Fomenkov A."/>
            <person name="Dubinina G."/>
            <person name="Leshcheva N."/>
            <person name="Mikheeva N."/>
            <person name="Grabovich M."/>
            <person name="Vincze T."/>
            <person name="Roberts R.J."/>
        </authorList>
    </citation>
    <scope>NUCLEOTIDE SEQUENCE [LARGE SCALE GENOMIC DNA]</scope>
    <source>
        <strain evidence="5 6">K2</strain>
    </source>
</reference>
<dbReference type="GO" id="GO:0009026">
    <property type="term" value="F:tagaturonate reductase activity"/>
    <property type="evidence" value="ECO:0007669"/>
    <property type="project" value="TreeGrafter"/>
</dbReference>
<keyword evidence="2" id="KW-0520">NAD</keyword>
<evidence type="ECO:0000259" key="4">
    <source>
        <dbReference type="Pfam" id="PF08125"/>
    </source>
</evidence>
<organism evidence="5 6">
    <name type="scientific">Oceanispirochaeta crateris</name>
    <dbReference type="NCBI Taxonomy" id="2518645"/>
    <lineage>
        <taxon>Bacteria</taxon>
        <taxon>Pseudomonadati</taxon>
        <taxon>Spirochaetota</taxon>
        <taxon>Spirochaetia</taxon>
        <taxon>Spirochaetales</taxon>
        <taxon>Spirochaetaceae</taxon>
        <taxon>Oceanispirochaeta</taxon>
    </lineage>
</organism>
<sequence>MKLKDRPVRILQFGEGNFLRAFMDWMVDDMNHQGLYDGNVALVQPLPQGTIGLMKDQDYLYTLLLRGIQKGEVIVQKKIIPVIDRAVNPYEDFKDYLAEAENPDLRIIVSNTTEAGIALAEEDRPDDEPPQSFPGKLLLLLKKRYEIFEGSPDKGFLFFPCELIDRNGDTLKSILLTLASSWFPQEPGFSSWISKANVFFNTLVDRIVSGYPRDEAEELWDEAGYRDNLIDTGEIFHFLVIEGPVEYEKEFPLLQAGFNVKWCDNMTPYRTRKVRILNGAHTMTVLAAWLYGLETVQNCMDDIIVSEYIRKGLFEEIIPTLDLPAEELEEYGAAILERFSNPYIKHFLLSISLNSVSKFKTRVLPSLLEYIERKKELPELLSFSLAALVFFYKGRRSNKNDTTLEAKRSVDDKEYSIKDSPEVLDFFSSLWEGKSAETMKEAEQIMSSVLSKEAYWDLDLSSLVGLNEKTSTFLMRMVNEGVPAVMKELVNE</sequence>
<dbReference type="Pfam" id="PF08125">
    <property type="entry name" value="Mannitol_dh_C"/>
    <property type="match status" value="1"/>
</dbReference>
<keyword evidence="1" id="KW-0560">Oxidoreductase</keyword>
<dbReference type="OrthoDB" id="9768714at2"/>
<dbReference type="EMBL" id="CP036150">
    <property type="protein sequence ID" value="QEN09830.1"/>
    <property type="molecule type" value="Genomic_DNA"/>
</dbReference>
<accession>A0A5C1QS73</accession>
<dbReference type="PANTHER" id="PTHR30524:SF0">
    <property type="entry name" value="ALTRONATE OXIDOREDUCTASE-RELATED"/>
    <property type="match status" value="1"/>
</dbReference>
<protein>
    <submittedName>
        <fullName evidence="5">Tagaturonate reductase</fullName>
    </submittedName>
</protein>